<dbReference type="InterPro" id="IPR025205">
    <property type="entry name" value="PilX/PilW_C"/>
</dbReference>
<feature type="domain" description="PilX/PilW C-terminal" evidence="2">
    <location>
        <begin position="112"/>
        <end position="192"/>
    </location>
</feature>
<evidence type="ECO:0000259" key="2">
    <source>
        <dbReference type="Pfam" id="PF13681"/>
    </source>
</evidence>
<keyword evidence="1" id="KW-0812">Transmembrane</keyword>
<evidence type="ECO:0000256" key="1">
    <source>
        <dbReference type="SAM" id="Phobius"/>
    </source>
</evidence>
<dbReference type="RefSeq" id="WP_378995479.1">
    <property type="nucleotide sequence ID" value="NZ_JBHSMT010000008.1"/>
</dbReference>
<keyword evidence="1" id="KW-0472">Membrane</keyword>
<dbReference type="EMBL" id="JBHSMT010000008">
    <property type="protein sequence ID" value="MFC5473255.1"/>
    <property type="molecule type" value="Genomic_DNA"/>
</dbReference>
<feature type="domain" description="Type 4 fimbrial biogenesis protein PilX N-terminal" evidence="3">
    <location>
        <begin position="24"/>
        <end position="73"/>
    </location>
</feature>
<dbReference type="Pfam" id="PF13681">
    <property type="entry name" value="PilX"/>
    <property type="match status" value="1"/>
</dbReference>
<sequence length="194" mass="21299">MNGPNSLMTSCHLAQSRRRSIAQSGIALPIVLIFLVVMMLLGVSAIRNVVTEEKMAGNARSQHLAFQAAEQALRVCEKWAQLEPGRVLQEGPAPGWPTNGENYWEFGGGRGWETTHYTGGGAPVAENGLFSYEVPLANPELAKNPRCMMERLALVERGEFTLKPPESRPAYRITARAFGSNDNTVVMLQSYLIP</sequence>
<dbReference type="InterPro" id="IPR025746">
    <property type="entry name" value="PilX_N_dom"/>
</dbReference>
<evidence type="ECO:0000259" key="3">
    <source>
        <dbReference type="Pfam" id="PF14341"/>
    </source>
</evidence>
<proteinExistence type="predicted"/>
<dbReference type="Proteomes" id="UP001596045">
    <property type="component" value="Unassembled WGS sequence"/>
</dbReference>
<keyword evidence="1" id="KW-1133">Transmembrane helix</keyword>
<reference evidence="5" key="1">
    <citation type="journal article" date="2019" name="Int. J. Syst. Evol. Microbiol.">
        <title>The Global Catalogue of Microorganisms (GCM) 10K type strain sequencing project: providing services to taxonomists for standard genome sequencing and annotation.</title>
        <authorList>
            <consortium name="The Broad Institute Genomics Platform"/>
            <consortium name="The Broad Institute Genome Sequencing Center for Infectious Disease"/>
            <person name="Wu L."/>
            <person name="Ma J."/>
        </authorList>
    </citation>
    <scope>NUCLEOTIDE SEQUENCE [LARGE SCALE GENOMIC DNA]</scope>
    <source>
        <strain evidence="5">JCM 17066</strain>
    </source>
</reference>
<dbReference type="Pfam" id="PF14341">
    <property type="entry name" value="PilX_N"/>
    <property type="match status" value="1"/>
</dbReference>
<protein>
    <submittedName>
        <fullName evidence="4">PilX N-terminal domain-containing pilus assembly protein</fullName>
    </submittedName>
</protein>
<gene>
    <name evidence="4" type="ORF">ACFPM8_04735</name>
</gene>
<name>A0ABW0M5E0_9BURK</name>
<feature type="transmembrane region" description="Helical" evidence="1">
    <location>
        <begin position="26"/>
        <end position="46"/>
    </location>
</feature>
<evidence type="ECO:0000313" key="4">
    <source>
        <dbReference type="EMBL" id="MFC5473255.1"/>
    </source>
</evidence>
<organism evidence="4 5">
    <name type="scientific">Paraherbaspirillum soli</name>
    <dbReference type="NCBI Taxonomy" id="631222"/>
    <lineage>
        <taxon>Bacteria</taxon>
        <taxon>Pseudomonadati</taxon>
        <taxon>Pseudomonadota</taxon>
        <taxon>Betaproteobacteria</taxon>
        <taxon>Burkholderiales</taxon>
        <taxon>Oxalobacteraceae</taxon>
        <taxon>Paraherbaspirillum</taxon>
    </lineage>
</organism>
<keyword evidence="5" id="KW-1185">Reference proteome</keyword>
<accession>A0ABW0M5E0</accession>
<comment type="caution">
    <text evidence="4">The sequence shown here is derived from an EMBL/GenBank/DDBJ whole genome shotgun (WGS) entry which is preliminary data.</text>
</comment>
<evidence type="ECO:0000313" key="5">
    <source>
        <dbReference type="Proteomes" id="UP001596045"/>
    </source>
</evidence>